<feature type="chain" id="PRO_5031261623" evidence="10">
    <location>
        <begin position="24"/>
        <end position="957"/>
    </location>
</feature>
<dbReference type="InterPro" id="IPR036942">
    <property type="entry name" value="Beta-barrel_TonB_sf"/>
</dbReference>
<dbReference type="Gene3D" id="2.40.170.20">
    <property type="entry name" value="TonB-dependent receptor, beta-barrel domain"/>
    <property type="match status" value="1"/>
</dbReference>
<evidence type="ECO:0000259" key="12">
    <source>
        <dbReference type="Pfam" id="PF07715"/>
    </source>
</evidence>
<evidence type="ECO:0000256" key="2">
    <source>
        <dbReference type="ARBA" id="ARBA00022448"/>
    </source>
</evidence>
<dbReference type="InterPro" id="IPR039426">
    <property type="entry name" value="TonB-dep_rcpt-like"/>
</dbReference>
<gene>
    <name evidence="13" type="ORF">HDF10_003844</name>
</gene>
<keyword evidence="4 8" id="KW-0812">Transmembrane</keyword>
<dbReference type="InterPro" id="IPR000531">
    <property type="entry name" value="Beta-barrel_TonB"/>
</dbReference>
<evidence type="ECO:0000256" key="5">
    <source>
        <dbReference type="ARBA" id="ARBA00023077"/>
    </source>
</evidence>
<comment type="caution">
    <text evidence="13">The sequence shown here is derived from an EMBL/GenBank/DDBJ whole genome shotgun (WGS) entry which is preliminary data.</text>
</comment>
<dbReference type="SUPFAM" id="SSF56935">
    <property type="entry name" value="Porins"/>
    <property type="match status" value="1"/>
</dbReference>
<feature type="domain" description="TonB-dependent receptor-like beta-barrel" evidence="11">
    <location>
        <begin position="420"/>
        <end position="920"/>
    </location>
</feature>
<keyword evidence="7 8" id="KW-0998">Cell outer membrane</keyword>
<dbReference type="InterPro" id="IPR037066">
    <property type="entry name" value="Plug_dom_sf"/>
</dbReference>
<evidence type="ECO:0000313" key="13">
    <source>
        <dbReference type="EMBL" id="MBB5345843.1"/>
    </source>
</evidence>
<evidence type="ECO:0000313" key="14">
    <source>
        <dbReference type="Proteomes" id="UP000569092"/>
    </source>
</evidence>
<dbReference type="Gene3D" id="2.60.40.1120">
    <property type="entry name" value="Carboxypeptidase-like, regulatory domain"/>
    <property type="match status" value="1"/>
</dbReference>
<proteinExistence type="inferred from homology"/>
<comment type="similarity">
    <text evidence="8 9">Belongs to the TonB-dependent receptor family.</text>
</comment>
<dbReference type="InterPro" id="IPR010104">
    <property type="entry name" value="TonB_rcpt_bac"/>
</dbReference>
<feature type="domain" description="TonB-dependent receptor plug" evidence="12">
    <location>
        <begin position="134"/>
        <end position="233"/>
    </location>
</feature>
<sequence length="957" mass="103228">MSFQRSFALLMLFVVTLAGSARGQAGRTTLTGSITDAQGGALQGVKVSLDPGGATAFTDSTGQYTLLGVVSGKYTVTADYSGFSTFTKTVTVVAGQVARVDGALKIAANQQNVQVYADRQGGELEAINRTFNADNIINVLPADVITSLPNANIADALGRLPSVTLERDEGEGKYVQIRGTEPRLTNTSIDGVNIASAETVRQVKLDIIPADLVESVQINKTLQANMPGDGIGGSVDLRTKSASDAPTIYLDSTGGYTPIIGGRPVYQFDGTLGKRFLEGKKLGVIFSGSYDWNGRGINDVEPGPILGSPGNPGGYDIRDYQYYRSRVGYAGTVDYRFSDTSNIYLKGLYSLFHNFGNRWDYNPTTFFTPDGVPDGQGTVSFGAEIRRPVQDLGSLQLGGRHVIRRSLFAWDLESSVGRTRDEGYSDATFNPTTTSNLNAIQYQLDVSKPKTPKLTTPGGVNIFDPTQYEWFGQRVENYYNPEVDLGFGASLATSYNAGGHAGTIEFGGRFRNVHKFANNGTFFFMPLAASGDPSLLLTNFLGPFTDSNYYSGTYSFGPTASYDKINAAPQVTDTRLKPNGELLNPSVTGQNFNFIEKVSAGYVMNTIDLSKFRIVAGLRFENTSEKDAGTVGLTGTTVQPTTNGSYLDVLPSAAVRYSFTPTIGLRAVYGRGLSRPDFSDLTSFATISPGGVRTTSSIGNPNLKAEHADNFDLLYEQSLDHAGLLQAGVYYKRLSDPIIPVQTTLADGTIQTQPQNAGSAHVYGFEISFQQHFTYLPGLLNGLGLSANYGYSASQVTFPAKTTLPDGTISFDRTDHPDLLRQAPHTWNISPTYDKRRLSVRLGLSYNAANIFAYNYTDTNAAGPAVFTGGNADGTGNSFQGGGIHGPLGDNYLYAHLQTDLQGTYKLVKGFTAVAYGLNLNNEVFGFYQGNTNSPIQREYYKPTFGGGLRWSPTHER</sequence>
<evidence type="ECO:0000256" key="1">
    <source>
        <dbReference type="ARBA" id="ARBA00004571"/>
    </source>
</evidence>
<dbReference type="GO" id="GO:0030246">
    <property type="term" value="F:carbohydrate binding"/>
    <property type="evidence" value="ECO:0007669"/>
    <property type="project" value="InterPro"/>
</dbReference>
<dbReference type="PROSITE" id="PS52016">
    <property type="entry name" value="TONB_DEPENDENT_REC_3"/>
    <property type="match status" value="1"/>
</dbReference>
<name>A0A7W8N5R0_9BACT</name>
<protein>
    <submittedName>
        <fullName evidence="13">TonB-dependent receptor</fullName>
    </submittedName>
</protein>
<evidence type="ECO:0000256" key="7">
    <source>
        <dbReference type="ARBA" id="ARBA00023237"/>
    </source>
</evidence>
<dbReference type="Pfam" id="PF13620">
    <property type="entry name" value="CarboxypepD_reg"/>
    <property type="match status" value="1"/>
</dbReference>
<dbReference type="Pfam" id="PF07715">
    <property type="entry name" value="Plug"/>
    <property type="match status" value="1"/>
</dbReference>
<keyword evidence="2 8" id="KW-0813">Transport</keyword>
<dbReference type="NCBIfam" id="TIGR01782">
    <property type="entry name" value="TonB-Xanth-Caul"/>
    <property type="match status" value="1"/>
</dbReference>
<evidence type="ECO:0000256" key="3">
    <source>
        <dbReference type="ARBA" id="ARBA00022452"/>
    </source>
</evidence>
<dbReference type="EMBL" id="JACHDZ010000007">
    <property type="protein sequence ID" value="MBB5345843.1"/>
    <property type="molecule type" value="Genomic_DNA"/>
</dbReference>
<evidence type="ECO:0000256" key="4">
    <source>
        <dbReference type="ARBA" id="ARBA00022692"/>
    </source>
</evidence>
<evidence type="ECO:0000256" key="6">
    <source>
        <dbReference type="ARBA" id="ARBA00023136"/>
    </source>
</evidence>
<keyword evidence="10" id="KW-0732">Signal</keyword>
<dbReference type="PANTHER" id="PTHR40980">
    <property type="entry name" value="PLUG DOMAIN-CONTAINING PROTEIN"/>
    <property type="match status" value="1"/>
</dbReference>
<reference evidence="13 14" key="1">
    <citation type="submission" date="2020-08" db="EMBL/GenBank/DDBJ databases">
        <title>Genomic Encyclopedia of Type Strains, Phase IV (KMG-V): Genome sequencing to study the core and pangenomes of soil and plant-associated prokaryotes.</title>
        <authorList>
            <person name="Whitman W."/>
        </authorList>
    </citation>
    <scope>NUCLEOTIDE SEQUENCE [LARGE SCALE GENOMIC DNA]</scope>
    <source>
        <strain evidence="13 14">M8US30</strain>
    </source>
</reference>
<evidence type="ECO:0000256" key="8">
    <source>
        <dbReference type="PROSITE-ProRule" id="PRU01360"/>
    </source>
</evidence>
<evidence type="ECO:0000256" key="10">
    <source>
        <dbReference type="SAM" id="SignalP"/>
    </source>
</evidence>
<evidence type="ECO:0000256" key="9">
    <source>
        <dbReference type="RuleBase" id="RU003357"/>
    </source>
</evidence>
<dbReference type="GO" id="GO:0009279">
    <property type="term" value="C:cell outer membrane"/>
    <property type="evidence" value="ECO:0007669"/>
    <property type="project" value="UniProtKB-SubCell"/>
</dbReference>
<dbReference type="Pfam" id="PF00593">
    <property type="entry name" value="TonB_dep_Rec_b-barrel"/>
    <property type="match status" value="1"/>
</dbReference>
<feature type="signal peptide" evidence="10">
    <location>
        <begin position="1"/>
        <end position="23"/>
    </location>
</feature>
<comment type="subcellular location">
    <subcellularLocation>
        <location evidence="1 8">Cell outer membrane</location>
        <topology evidence="1 8">Multi-pass membrane protein</topology>
    </subcellularLocation>
</comment>
<dbReference type="SUPFAM" id="SSF49452">
    <property type="entry name" value="Starch-binding domain-like"/>
    <property type="match status" value="1"/>
</dbReference>
<dbReference type="Gene3D" id="2.170.130.10">
    <property type="entry name" value="TonB-dependent receptor, plug domain"/>
    <property type="match status" value="1"/>
</dbReference>
<keyword evidence="3 8" id="KW-1134">Transmembrane beta strand</keyword>
<dbReference type="Proteomes" id="UP000569092">
    <property type="component" value="Unassembled WGS sequence"/>
</dbReference>
<accession>A0A7W8N5R0</accession>
<dbReference type="AlphaFoldDB" id="A0A7W8N5R0"/>
<dbReference type="PANTHER" id="PTHR40980:SF4">
    <property type="entry name" value="TONB-DEPENDENT RECEPTOR-LIKE BETA-BARREL DOMAIN-CONTAINING PROTEIN"/>
    <property type="match status" value="1"/>
</dbReference>
<dbReference type="InterPro" id="IPR012910">
    <property type="entry name" value="Plug_dom"/>
</dbReference>
<keyword evidence="6 8" id="KW-0472">Membrane</keyword>
<keyword evidence="13" id="KW-0675">Receptor</keyword>
<dbReference type="InterPro" id="IPR013784">
    <property type="entry name" value="Carb-bd-like_fold"/>
</dbReference>
<keyword evidence="5 9" id="KW-0798">TonB box</keyword>
<organism evidence="13 14">
    <name type="scientific">Tunturiibacter lichenicola</name>
    <dbReference type="NCBI Taxonomy" id="2051959"/>
    <lineage>
        <taxon>Bacteria</taxon>
        <taxon>Pseudomonadati</taxon>
        <taxon>Acidobacteriota</taxon>
        <taxon>Terriglobia</taxon>
        <taxon>Terriglobales</taxon>
        <taxon>Acidobacteriaceae</taxon>
        <taxon>Tunturiibacter</taxon>
    </lineage>
</organism>
<evidence type="ECO:0000259" key="11">
    <source>
        <dbReference type="Pfam" id="PF00593"/>
    </source>
</evidence>